<dbReference type="Proteomes" id="UP000694846">
    <property type="component" value="Unplaced"/>
</dbReference>
<dbReference type="OrthoDB" id="6767476at2759"/>
<evidence type="ECO:0000313" key="1">
    <source>
        <dbReference type="Proteomes" id="UP000694846"/>
    </source>
</evidence>
<keyword evidence="1" id="KW-1185">Reference proteome</keyword>
<accession>A0A8B8F667</accession>
<organism evidence="1 2">
    <name type="scientific">Sipha flava</name>
    <name type="common">yellow sugarcane aphid</name>
    <dbReference type="NCBI Taxonomy" id="143950"/>
    <lineage>
        <taxon>Eukaryota</taxon>
        <taxon>Metazoa</taxon>
        <taxon>Ecdysozoa</taxon>
        <taxon>Arthropoda</taxon>
        <taxon>Hexapoda</taxon>
        <taxon>Insecta</taxon>
        <taxon>Pterygota</taxon>
        <taxon>Neoptera</taxon>
        <taxon>Paraneoptera</taxon>
        <taxon>Hemiptera</taxon>
        <taxon>Sternorrhyncha</taxon>
        <taxon>Aphidomorpha</taxon>
        <taxon>Aphidoidea</taxon>
        <taxon>Aphididae</taxon>
        <taxon>Sipha</taxon>
    </lineage>
</organism>
<sequence>MLSKTKLFFSRTKSCANGSQSKKEVGQLAIQKLKHTTLQNNISDNIIKVTGLKSMKTKQTFKLVKSDVFDVSLNNIQAVLKFPIIDGIGDNIKYKFPHSVDVREA</sequence>
<dbReference type="AlphaFoldDB" id="A0A8B8F667"/>
<reference evidence="2" key="1">
    <citation type="submission" date="2025-08" db="UniProtKB">
        <authorList>
            <consortium name="RefSeq"/>
        </authorList>
    </citation>
    <scope>IDENTIFICATION</scope>
    <source>
        <tissue evidence="2">Whole body</tissue>
    </source>
</reference>
<evidence type="ECO:0000313" key="2">
    <source>
        <dbReference type="RefSeq" id="XP_025406005.1"/>
    </source>
</evidence>
<protein>
    <submittedName>
        <fullName evidence="2">Uncharacterized protein LOC112680193</fullName>
    </submittedName>
</protein>
<dbReference type="GeneID" id="112680193"/>
<name>A0A8B8F667_9HEMI</name>
<proteinExistence type="predicted"/>
<gene>
    <name evidence="2" type="primary">LOC112680193</name>
</gene>
<dbReference type="RefSeq" id="XP_025406005.1">
    <property type="nucleotide sequence ID" value="XM_025550220.1"/>
</dbReference>